<evidence type="ECO:0000313" key="11">
    <source>
        <dbReference type="EMBL" id="PRP88920.1"/>
    </source>
</evidence>
<dbReference type="InterPro" id="IPR008271">
    <property type="entry name" value="Ser/Thr_kinase_AS"/>
</dbReference>
<evidence type="ECO:0000256" key="4">
    <source>
        <dbReference type="ARBA" id="ARBA00022741"/>
    </source>
</evidence>
<keyword evidence="3" id="KW-0808">Transferase</keyword>
<evidence type="ECO:0000256" key="7">
    <source>
        <dbReference type="ARBA" id="ARBA00047899"/>
    </source>
</evidence>
<feature type="compositionally biased region" description="Polar residues" evidence="9">
    <location>
        <begin position="1"/>
        <end position="11"/>
    </location>
</feature>
<protein>
    <recommendedName>
        <fullName evidence="1">non-specific serine/threonine protein kinase</fullName>
        <ecNumber evidence="1">2.7.11.1</ecNumber>
    </recommendedName>
</protein>
<feature type="region of interest" description="Disordered" evidence="9">
    <location>
        <begin position="1"/>
        <end position="35"/>
    </location>
</feature>
<dbReference type="PROSITE" id="PS00108">
    <property type="entry name" value="PROTEIN_KINASE_ST"/>
    <property type="match status" value="1"/>
</dbReference>
<evidence type="ECO:0000259" key="10">
    <source>
        <dbReference type="PROSITE" id="PS50011"/>
    </source>
</evidence>
<keyword evidence="12" id="KW-1185">Reference proteome</keyword>
<feature type="compositionally biased region" description="Polar residues" evidence="9">
    <location>
        <begin position="20"/>
        <end position="35"/>
    </location>
</feature>
<dbReference type="InParanoid" id="A0A2P6NYA0"/>
<keyword evidence="2" id="KW-0723">Serine/threonine-protein kinase</keyword>
<dbReference type="OrthoDB" id="193931at2759"/>
<dbReference type="SUPFAM" id="SSF56112">
    <property type="entry name" value="Protein kinase-like (PK-like)"/>
    <property type="match status" value="1"/>
</dbReference>
<comment type="caution">
    <text evidence="11">The sequence shown here is derived from an EMBL/GenBank/DDBJ whole genome shotgun (WGS) entry which is preliminary data.</text>
</comment>
<dbReference type="GO" id="GO:0000226">
    <property type="term" value="P:microtubule cytoskeleton organization"/>
    <property type="evidence" value="ECO:0007669"/>
    <property type="project" value="TreeGrafter"/>
</dbReference>
<dbReference type="EMBL" id="MDYQ01000007">
    <property type="protein sequence ID" value="PRP88920.1"/>
    <property type="molecule type" value="Genomic_DNA"/>
</dbReference>
<organism evidence="11 12">
    <name type="scientific">Planoprotostelium fungivorum</name>
    <dbReference type="NCBI Taxonomy" id="1890364"/>
    <lineage>
        <taxon>Eukaryota</taxon>
        <taxon>Amoebozoa</taxon>
        <taxon>Evosea</taxon>
        <taxon>Variosea</taxon>
        <taxon>Cavosteliida</taxon>
        <taxon>Cavosteliaceae</taxon>
        <taxon>Planoprotostelium</taxon>
    </lineage>
</organism>
<evidence type="ECO:0000256" key="2">
    <source>
        <dbReference type="ARBA" id="ARBA00022527"/>
    </source>
</evidence>
<keyword evidence="6" id="KW-0067">ATP-binding</keyword>
<dbReference type="EC" id="2.7.11.1" evidence="1"/>
<dbReference type="PANTHER" id="PTHR24346">
    <property type="entry name" value="MAP/MICROTUBULE AFFINITY-REGULATING KINASE"/>
    <property type="match status" value="1"/>
</dbReference>
<evidence type="ECO:0000256" key="1">
    <source>
        <dbReference type="ARBA" id="ARBA00012513"/>
    </source>
</evidence>
<sequence length="307" mass="34892">MFSSFRSSPALVSTKEKKSNTSSPKITGDSQAPSSSTDYIATSLLGQSAYGEVVLATTKQGKKVVLKKINRLKMNKTLIANEVFAATTLKHAGVVKVYDVFRESIYTYLVLEYLKGVDLFKFLSARNFTPMREKEARPLFRQLVDALLYCHSRKIAHRDIKLENIMYDKKKNRVKIIDFGLCERIDSGKLCDLWCGSQDYVCPEIIKKTPYNGFAADVWSLGTILYIMLYGELPFGFDMRVKCVSDGEEHPDIHFADERNPNTVSESAKHLISSMLTVDPMKRISMEEVAKHRWTRTKSPLDLFGWS</sequence>
<dbReference type="GO" id="GO:0050321">
    <property type="term" value="F:tau-protein kinase activity"/>
    <property type="evidence" value="ECO:0007669"/>
    <property type="project" value="TreeGrafter"/>
</dbReference>
<dbReference type="InterPro" id="IPR000719">
    <property type="entry name" value="Prot_kinase_dom"/>
</dbReference>
<keyword evidence="5" id="KW-0418">Kinase</keyword>
<evidence type="ECO:0000313" key="12">
    <source>
        <dbReference type="Proteomes" id="UP000241769"/>
    </source>
</evidence>
<evidence type="ECO:0000256" key="5">
    <source>
        <dbReference type="ARBA" id="ARBA00022777"/>
    </source>
</evidence>
<keyword evidence="4" id="KW-0547">Nucleotide-binding</keyword>
<dbReference type="AlphaFoldDB" id="A0A2P6NYA0"/>
<dbReference type="GO" id="GO:0035556">
    <property type="term" value="P:intracellular signal transduction"/>
    <property type="evidence" value="ECO:0007669"/>
    <property type="project" value="TreeGrafter"/>
</dbReference>
<dbReference type="GO" id="GO:0005737">
    <property type="term" value="C:cytoplasm"/>
    <property type="evidence" value="ECO:0007669"/>
    <property type="project" value="TreeGrafter"/>
</dbReference>
<feature type="domain" description="Protein kinase" evidence="10">
    <location>
        <begin position="39"/>
        <end position="295"/>
    </location>
</feature>
<dbReference type="STRING" id="1890364.A0A2P6NYA0"/>
<proteinExistence type="predicted"/>
<dbReference type="Pfam" id="PF00069">
    <property type="entry name" value="Pkinase"/>
    <property type="match status" value="1"/>
</dbReference>
<evidence type="ECO:0000256" key="9">
    <source>
        <dbReference type="SAM" id="MobiDB-lite"/>
    </source>
</evidence>
<comment type="catalytic activity">
    <reaction evidence="8">
        <text>L-seryl-[protein] + ATP = O-phospho-L-seryl-[protein] + ADP + H(+)</text>
        <dbReference type="Rhea" id="RHEA:17989"/>
        <dbReference type="Rhea" id="RHEA-COMP:9863"/>
        <dbReference type="Rhea" id="RHEA-COMP:11604"/>
        <dbReference type="ChEBI" id="CHEBI:15378"/>
        <dbReference type="ChEBI" id="CHEBI:29999"/>
        <dbReference type="ChEBI" id="CHEBI:30616"/>
        <dbReference type="ChEBI" id="CHEBI:83421"/>
        <dbReference type="ChEBI" id="CHEBI:456216"/>
        <dbReference type="EC" id="2.7.11.1"/>
    </reaction>
</comment>
<name>A0A2P6NYA0_9EUKA</name>
<dbReference type="GO" id="GO:0005524">
    <property type="term" value="F:ATP binding"/>
    <property type="evidence" value="ECO:0007669"/>
    <property type="project" value="UniProtKB-KW"/>
</dbReference>
<dbReference type="Gene3D" id="1.10.510.10">
    <property type="entry name" value="Transferase(Phosphotransferase) domain 1"/>
    <property type="match status" value="1"/>
</dbReference>
<dbReference type="InterPro" id="IPR011009">
    <property type="entry name" value="Kinase-like_dom_sf"/>
</dbReference>
<evidence type="ECO:0000256" key="6">
    <source>
        <dbReference type="ARBA" id="ARBA00022840"/>
    </source>
</evidence>
<dbReference type="PANTHER" id="PTHR24346:SF82">
    <property type="entry name" value="KP78A-RELATED"/>
    <property type="match status" value="1"/>
</dbReference>
<evidence type="ECO:0000256" key="3">
    <source>
        <dbReference type="ARBA" id="ARBA00022679"/>
    </source>
</evidence>
<dbReference type="PROSITE" id="PS50011">
    <property type="entry name" value="PROTEIN_KINASE_DOM"/>
    <property type="match status" value="1"/>
</dbReference>
<dbReference type="FunFam" id="1.10.510.10:FF:000571">
    <property type="entry name" value="Maternal embryonic leucine zipper kinase"/>
    <property type="match status" value="1"/>
</dbReference>
<dbReference type="Proteomes" id="UP000241769">
    <property type="component" value="Unassembled WGS sequence"/>
</dbReference>
<comment type="catalytic activity">
    <reaction evidence="7">
        <text>L-threonyl-[protein] + ATP = O-phospho-L-threonyl-[protein] + ADP + H(+)</text>
        <dbReference type="Rhea" id="RHEA:46608"/>
        <dbReference type="Rhea" id="RHEA-COMP:11060"/>
        <dbReference type="Rhea" id="RHEA-COMP:11605"/>
        <dbReference type="ChEBI" id="CHEBI:15378"/>
        <dbReference type="ChEBI" id="CHEBI:30013"/>
        <dbReference type="ChEBI" id="CHEBI:30616"/>
        <dbReference type="ChEBI" id="CHEBI:61977"/>
        <dbReference type="ChEBI" id="CHEBI:456216"/>
        <dbReference type="EC" id="2.7.11.1"/>
    </reaction>
</comment>
<gene>
    <name evidence="11" type="ORF">PROFUN_00388</name>
</gene>
<dbReference type="SMART" id="SM00220">
    <property type="entry name" value="S_TKc"/>
    <property type="match status" value="1"/>
</dbReference>
<reference evidence="11 12" key="1">
    <citation type="journal article" date="2018" name="Genome Biol. Evol.">
        <title>Multiple Roots of Fruiting Body Formation in Amoebozoa.</title>
        <authorList>
            <person name="Hillmann F."/>
            <person name="Forbes G."/>
            <person name="Novohradska S."/>
            <person name="Ferling I."/>
            <person name="Riege K."/>
            <person name="Groth M."/>
            <person name="Westermann M."/>
            <person name="Marz M."/>
            <person name="Spaller T."/>
            <person name="Winckler T."/>
            <person name="Schaap P."/>
            <person name="Glockner G."/>
        </authorList>
    </citation>
    <scope>NUCLEOTIDE SEQUENCE [LARGE SCALE GENOMIC DNA]</scope>
    <source>
        <strain evidence="11 12">Jena</strain>
    </source>
</reference>
<evidence type="ECO:0000256" key="8">
    <source>
        <dbReference type="ARBA" id="ARBA00048679"/>
    </source>
</evidence>
<accession>A0A2P6NYA0</accession>